<evidence type="ECO:0000313" key="1">
    <source>
        <dbReference type="EMBL" id="WNL50064.1"/>
    </source>
</evidence>
<name>A0AA96EP18_9VIRU</name>
<dbReference type="EMBL" id="OR343189">
    <property type="protein sequence ID" value="WNL50064.1"/>
    <property type="molecule type" value="Genomic_DNA"/>
</dbReference>
<gene>
    <name evidence="1" type="ORF">MarDSR_025</name>
</gene>
<protein>
    <submittedName>
        <fullName evidence="1">Uncharacterized protein</fullName>
    </submittedName>
</protein>
<sequence length="166" mass="19119">MFSFLGQREKMSLVFATCKLEVRASKRVKVENTPKNYGVVTYQTRVLERTTKTTHKICCFHEDKEYGPFHCAVKTKKEFVLVEFNGSEKVKGTIVHRAKAHGLYLDNGFEGIITHERTKWEKTTGIYSGHFRVISTTKTEYHSGKKHGVCIRDGVKRTRYLDGVLQ</sequence>
<accession>A0AA96EP18</accession>
<organism evidence="1">
    <name type="scientific">Marseillevirus sp</name>
    <dbReference type="NCBI Taxonomy" id="2809551"/>
    <lineage>
        <taxon>Viruses</taxon>
        <taxon>Varidnaviria</taxon>
        <taxon>Bamfordvirae</taxon>
        <taxon>Nucleocytoviricota</taxon>
        <taxon>Megaviricetes</taxon>
        <taxon>Pimascovirales</taxon>
        <taxon>Pimascovirales incertae sedis</taxon>
        <taxon>Marseilleviridae</taxon>
        <taxon>Marseillevirus</taxon>
    </lineage>
</organism>
<reference evidence="1" key="1">
    <citation type="submission" date="2023-07" db="EMBL/GenBank/DDBJ databases">
        <authorList>
            <person name="Xia Y."/>
        </authorList>
    </citation>
    <scope>NUCLEOTIDE SEQUENCE</scope>
    <source>
        <strain evidence="1">E</strain>
    </source>
</reference>
<proteinExistence type="predicted"/>